<organism evidence="3 4">
    <name type="scientific">Asanoa siamensis</name>
    <dbReference type="NCBI Taxonomy" id="926357"/>
    <lineage>
        <taxon>Bacteria</taxon>
        <taxon>Bacillati</taxon>
        <taxon>Actinomycetota</taxon>
        <taxon>Actinomycetes</taxon>
        <taxon>Micromonosporales</taxon>
        <taxon>Micromonosporaceae</taxon>
        <taxon>Asanoa</taxon>
    </lineage>
</organism>
<comment type="caution">
    <text evidence="3">The sequence shown here is derived from an EMBL/GenBank/DDBJ whole genome shotgun (WGS) entry which is preliminary data.</text>
</comment>
<keyword evidence="2" id="KW-0472">Membrane</keyword>
<keyword evidence="4" id="KW-1185">Reference proteome</keyword>
<feature type="region of interest" description="Disordered" evidence="1">
    <location>
        <begin position="108"/>
        <end position="130"/>
    </location>
</feature>
<dbReference type="RefSeq" id="WP_203717395.1">
    <property type="nucleotide sequence ID" value="NZ_BONE01000063.1"/>
</dbReference>
<evidence type="ECO:0000313" key="3">
    <source>
        <dbReference type="EMBL" id="GIF76523.1"/>
    </source>
</evidence>
<proteinExistence type="predicted"/>
<accession>A0ABQ4CZW0</accession>
<dbReference type="Proteomes" id="UP000604117">
    <property type="component" value="Unassembled WGS sequence"/>
</dbReference>
<evidence type="ECO:0000256" key="2">
    <source>
        <dbReference type="SAM" id="Phobius"/>
    </source>
</evidence>
<protein>
    <recommendedName>
        <fullName evidence="5">WD40 repeat domain-containing protein</fullName>
    </recommendedName>
</protein>
<gene>
    <name evidence="3" type="ORF">Asi02nite_60410</name>
</gene>
<evidence type="ECO:0000313" key="4">
    <source>
        <dbReference type="Proteomes" id="UP000604117"/>
    </source>
</evidence>
<sequence length="363" mass="38162">MDQLERTLGDHLSRAGADLRPPAGLADRITTAIVHRRRRRRVVATAAVAAALVLVVPAVGWVSGRPGPSGTGAAAGPSAASALPPEIAALVTDVTTYDLDRVDSVGPTGVVVGGPEQELSVDTPGAPTRTLARSPHAWAAAAGQDIVVWADHRDGDRHDFQVMCAGGTREPRQVGDRGVLKRDNPIQVSDDTLLWTDEAGQAWYAEGCAGAPRKIDARGHAVAFAFPDAFLVDDTTGELRQVDVRTGTQQLVPGAPRFDVPTGGQVFAATTTHLAWASEGRLSVLDRRAVVVNTVPGGVTATARLTAGDRFVVCASDGRPETTVYDTATGRVSGLRMPALAAADRFAWREGDTTWRVAVLRPT</sequence>
<reference evidence="3 4" key="1">
    <citation type="submission" date="2021-01" db="EMBL/GenBank/DDBJ databases">
        <title>Whole genome shotgun sequence of Asanoa siamensis NBRC 107932.</title>
        <authorList>
            <person name="Komaki H."/>
            <person name="Tamura T."/>
        </authorList>
    </citation>
    <scope>NUCLEOTIDE SEQUENCE [LARGE SCALE GENOMIC DNA]</scope>
    <source>
        <strain evidence="3 4">NBRC 107932</strain>
    </source>
</reference>
<evidence type="ECO:0008006" key="5">
    <source>
        <dbReference type="Google" id="ProtNLM"/>
    </source>
</evidence>
<dbReference type="EMBL" id="BONE01000063">
    <property type="protein sequence ID" value="GIF76523.1"/>
    <property type="molecule type" value="Genomic_DNA"/>
</dbReference>
<keyword evidence="2" id="KW-0812">Transmembrane</keyword>
<evidence type="ECO:0000256" key="1">
    <source>
        <dbReference type="SAM" id="MobiDB-lite"/>
    </source>
</evidence>
<keyword evidence="2" id="KW-1133">Transmembrane helix</keyword>
<name>A0ABQ4CZW0_9ACTN</name>
<feature type="transmembrane region" description="Helical" evidence="2">
    <location>
        <begin position="42"/>
        <end position="62"/>
    </location>
</feature>